<gene>
    <name evidence="2" type="ORF">EW640_09910</name>
</gene>
<name>A0A6G8KY57_9MICO</name>
<feature type="compositionally biased region" description="Pro residues" evidence="1">
    <location>
        <begin position="310"/>
        <end position="321"/>
    </location>
</feature>
<dbReference type="KEGG" id="blut:EW640_09910"/>
<dbReference type="AlphaFoldDB" id="A0A6G8KY57"/>
<dbReference type="Gene3D" id="3.40.50.300">
    <property type="entry name" value="P-loop containing nucleotide triphosphate hydrolases"/>
    <property type="match status" value="1"/>
</dbReference>
<evidence type="ECO:0000313" key="3">
    <source>
        <dbReference type="Proteomes" id="UP000501518"/>
    </source>
</evidence>
<proteinExistence type="predicted"/>
<dbReference type="RefSeq" id="WP_165883953.1">
    <property type="nucleotide sequence ID" value="NZ_CP035810.1"/>
</dbReference>
<feature type="region of interest" description="Disordered" evidence="1">
    <location>
        <begin position="305"/>
        <end position="346"/>
    </location>
</feature>
<dbReference type="InterPro" id="IPR027417">
    <property type="entry name" value="P-loop_NTPase"/>
</dbReference>
<dbReference type="EMBL" id="CP035810">
    <property type="protein sequence ID" value="QIN29553.1"/>
    <property type="molecule type" value="Genomic_DNA"/>
</dbReference>
<protein>
    <submittedName>
        <fullName evidence="2">ABC transporter</fullName>
    </submittedName>
</protein>
<organism evidence="2 3">
    <name type="scientific">Brevibacterium luteolum</name>
    <dbReference type="NCBI Taxonomy" id="199591"/>
    <lineage>
        <taxon>Bacteria</taxon>
        <taxon>Bacillati</taxon>
        <taxon>Actinomycetota</taxon>
        <taxon>Actinomycetes</taxon>
        <taxon>Micrococcales</taxon>
        <taxon>Brevibacteriaceae</taxon>
        <taxon>Brevibacterium</taxon>
    </lineage>
</organism>
<sequence length="383" mass="40322">MTMRESGHLAVHTVEVSGRPLVSAPLDPKGRLVVMGDRDDVSHVLERVAALPGTAVVPAPDGARRLSVTAYLRRVAGSGTPQQGEPEPVDPDHALDAYGLSYDRLRRTRLGDLGPDTRVRLHLAAALVSGAQWPILDNPFAGLPGDLRAGVRGRLLGVCEEFGLGLVLASNDLLDAATTGGTTVVVEKGQVADAGELAAMLRSPRSNLAASFAGVNVFSGLARRGWLSIGHSQVRARTELDGKVFVTIPTDATTMSFDEFDPVFTAETVFEALIVGIRDRGGRLQIVVSPSDTEVGLAMTADVLDFRSPPGGPGHPQPNPESDPNHDAEAPPASTTEASPQWGVLHPGLGATVAETLANVRVGARVHIEVDTSRMHAYPVDVD</sequence>
<reference evidence="2 3" key="1">
    <citation type="submission" date="2019-02" db="EMBL/GenBank/DDBJ databases">
        <title>Complete Genome Sequence and Methylome Analysis of Brevibacterium luteolum NEB1784.</title>
        <authorList>
            <person name="Fomenkov A."/>
            <person name="Roberts R.J."/>
        </authorList>
    </citation>
    <scope>NUCLEOTIDE SEQUENCE [LARGE SCALE GENOMIC DNA]</scope>
    <source>
        <strain evidence="2 3">NEB1784</strain>
    </source>
</reference>
<evidence type="ECO:0000256" key="1">
    <source>
        <dbReference type="SAM" id="MobiDB-lite"/>
    </source>
</evidence>
<accession>A0A6G8KY57</accession>
<evidence type="ECO:0000313" key="2">
    <source>
        <dbReference type="EMBL" id="QIN29553.1"/>
    </source>
</evidence>
<dbReference type="SUPFAM" id="SSF52540">
    <property type="entry name" value="P-loop containing nucleoside triphosphate hydrolases"/>
    <property type="match status" value="1"/>
</dbReference>
<dbReference type="Proteomes" id="UP000501518">
    <property type="component" value="Chromosome"/>
</dbReference>